<proteinExistence type="predicted"/>
<reference evidence="2 3" key="1">
    <citation type="submission" date="2018-06" db="EMBL/GenBank/DDBJ databases">
        <title>The Genome of Cuscuta australis (Dodder) Provides Insight into the Evolution of Plant Parasitism.</title>
        <authorList>
            <person name="Liu H."/>
        </authorList>
    </citation>
    <scope>NUCLEOTIDE SEQUENCE [LARGE SCALE GENOMIC DNA]</scope>
    <source>
        <strain evidence="3">cv. Yunnan</strain>
        <tissue evidence="2">Vines</tissue>
    </source>
</reference>
<organism evidence="2 3">
    <name type="scientific">Cuscuta australis</name>
    <dbReference type="NCBI Taxonomy" id="267555"/>
    <lineage>
        <taxon>Eukaryota</taxon>
        <taxon>Viridiplantae</taxon>
        <taxon>Streptophyta</taxon>
        <taxon>Embryophyta</taxon>
        <taxon>Tracheophyta</taxon>
        <taxon>Spermatophyta</taxon>
        <taxon>Magnoliopsida</taxon>
        <taxon>eudicotyledons</taxon>
        <taxon>Gunneridae</taxon>
        <taxon>Pentapetalae</taxon>
        <taxon>asterids</taxon>
        <taxon>lamiids</taxon>
        <taxon>Solanales</taxon>
        <taxon>Convolvulaceae</taxon>
        <taxon>Cuscuteae</taxon>
        <taxon>Cuscuta</taxon>
        <taxon>Cuscuta subgen. Grammica</taxon>
        <taxon>Cuscuta sect. Cleistogrammica</taxon>
    </lineage>
</organism>
<evidence type="ECO:0000313" key="3">
    <source>
        <dbReference type="Proteomes" id="UP000249390"/>
    </source>
</evidence>
<protein>
    <submittedName>
        <fullName evidence="2">Uncharacterized protein</fullName>
    </submittedName>
</protein>
<keyword evidence="3" id="KW-1185">Reference proteome</keyword>
<comment type="caution">
    <text evidence="2">The sequence shown here is derived from an EMBL/GenBank/DDBJ whole genome shotgun (WGS) entry which is preliminary data.</text>
</comment>
<gene>
    <name evidence="2" type="ORF">DM860_012055</name>
</gene>
<sequence length="116" mass="12381">MVVPVGAEKELKRGTHCLASFNSTSQSANLILLNTTAAVHCLADINGGSFLMLFYSPTFPTPLQNPNLQALLHPASIISPDPESHFSLLQFAPNPRLQKPSPAPLSPTLISHPSIS</sequence>
<evidence type="ECO:0000256" key="1">
    <source>
        <dbReference type="SAM" id="MobiDB-lite"/>
    </source>
</evidence>
<name>A0A328D8T2_9ASTE</name>
<dbReference type="EMBL" id="NQVE01000175">
    <property type="protein sequence ID" value="RAL42272.1"/>
    <property type="molecule type" value="Genomic_DNA"/>
</dbReference>
<dbReference type="AlphaFoldDB" id="A0A328D8T2"/>
<accession>A0A328D8T2</accession>
<evidence type="ECO:0000313" key="2">
    <source>
        <dbReference type="EMBL" id="RAL42272.1"/>
    </source>
</evidence>
<dbReference type="Proteomes" id="UP000249390">
    <property type="component" value="Unassembled WGS sequence"/>
</dbReference>
<feature type="region of interest" description="Disordered" evidence="1">
    <location>
        <begin position="93"/>
        <end position="116"/>
    </location>
</feature>